<protein>
    <recommendedName>
        <fullName evidence="4">MFS transporter</fullName>
    </recommendedName>
</protein>
<gene>
    <name evidence="2" type="ORF">ACFFLM_04300</name>
</gene>
<accession>A0ABV6AUL9</accession>
<dbReference type="EMBL" id="JBHLYR010000013">
    <property type="protein sequence ID" value="MFB9991203.1"/>
    <property type="molecule type" value="Genomic_DNA"/>
</dbReference>
<keyword evidence="1" id="KW-0472">Membrane</keyword>
<keyword evidence="3" id="KW-1185">Reference proteome</keyword>
<name>A0ABV6AUL9_9DEIO</name>
<evidence type="ECO:0000256" key="1">
    <source>
        <dbReference type="SAM" id="Phobius"/>
    </source>
</evidence>
<keyword evidence="1" id="KW-1133">Transmembrane helix</keyword>
<evidence type="ECO:0000313" key="2">
    <source>
        <dbReference type="EMBL" id="MFB9991203.1"/>
    </source>
</evidence>
<comment type="caution">
    <text evidence="2">The sequence shown here is derived from an EMBL/GenBank/DDBJ whole genome shotgun (WGS) entry which is preliminary data.</text>
</comment>
<evidence type="ECO:0008006" key="4">
    <source>
        <dbReference type="Google" id="ProtNLM"/>
    </source>
</evidence>
<feature type="transmembrane region" description="Helical" evidence="1">
    <location>
        <begin position="29"/>
        <end position="49"/>
    </location>
</feature>
<sequence>MTPTDPAAPLPFLARIPWQLWLRRAANSLMGWFVAAVFDTFLRHVLSLLS</sequence>
<reference evidence="2 3" key="1">
    <citation type="submission" date="2024-09" db="EMBL/GenBank/DDBJ databases">
        <authorList>
            <person name="Sun Q."/>
            <person name="Mori K."/>
        </authorList>
    </citation>
    <scope>NUCLEOTIDE SEQUENCE [LARGE SCALE GENOMIC DNA]</scope>
    <source>
        <strain evidence="2 3">JCM 13503</strain>
    </source>
</reference>
<evidence type="ECO:0000313" key="3">
    <source>
        <dbReference type="Proteomes" id="UP001589733"/>
    </source>
</evidence>
<organism evidence="2 3">
    <name type="scientific">Deinococcus oregonensis</name>
    <dbReference type="NCBI Taxonomy" id="1805970"/>
    <lineage>
        <taxon>Bacteria</taxon>
        <taxon>Thermotogati</taxon>
        <taxon>Deinococcota</taxon>
        <taxon>Deinococci</taxon>
        <taxon>Deinococcales</taxon>
        <taxon>Deinococcaceae</taxon>
        <taxon>Deinococcus</taxon>
    </lineage>
</organism>
<proteinExistence type="predicted"/>
<dbReference type="RefSeq" id="WP_380005896.1">
    <property type="nucleotide sequence ID" value="NZ_JBHLYR010000013.1"/>
</dbReference>
<dbReference type="Proteomes" id="UP001589733">
    <property type="component" value="Unassembled WGS sequence"/>
</dbReference>
<keyword evidence="1" id="KW-0812">Transmembrane</keyword>